<dbReference type="Pfam" id="PF00136">
    <property type="entry name" value="DNA_pol_B"/>
    <property type="match status" value="2"/>
</dbReference>
<reference evidence="6 7" key="1">
    <citation type="submission" date="2018-08" db="EMBL/GenBank/DDBJ databases">
        <title>Aphanomyces genome sequencing and annotation.</title>
        <authorList>
            <person name="Minardi D."/>
            <person name="Oidtmann B."/>
            <person name="Van Der Giezen M."/>
            <person name="Studholme D.J."/>
        </authorList>
    </citation>
    <scope>NUCLEOTIDE SEQUENCE [LARGE SCALE GENOMIC DNA]</scope>
    <source>
        <strain evidence="6 7">Da</strain>
    </source>
</reference>
<evidence type="ECO:0000313" key="6">
    <source>
        <dbReference type="EMBL" id="RHZ04451.1"/>
    </source>
</evidence>
<comment type="caution">
    <text evidence="6">The sequence shown here is derived from an EMBL/GenBank/DDBJ whole genome shotgun (WGS) entry which is preliminary data.</text>
</comment>
<evidence type="ECO:0000313" key="7">
    <source>
        <dbReference type="Proteomes" id="UP000285430"/>
    </source>
</evidence>
<dbReference type="InterPro" id="IPR030559">
    <property type="entry name" value="PolZ_Rev3"/>
</dbReference>
<accession>A0A3R7AHH1</accession>
<dbReference type="InterPro" id="IPR036397">
    <property type="entry name" value="RNaseH_sf"/>
</dbReference>
<dbReference type="InterPro" id="IPR006134">
    <property type="entry name" value="DNA-dir_DNA_pol_B_multi_dom"/>
</dbReference>
<dbReference type="PANTHER" id="PTHR45812:SF1">
    <property type="entry name" value="DNA POLYMERASE ZETA CATALYTIC SUBUNIT"/>
    <property type="match status" value="1"/>
</dbReference>
<gene>
    <name evidence="6" type="ORF">DYB37_002343</name>
</gene>
<evidence type="ECO:0000256" key="3">
    <source>
        <dbReference type="ARBA" id="ARBA00022695"/>
    </source>
</evidence>
<keyword evidence="2" id="KW-0808">Transferase</keyword>
<dbReference type="InterPro" id="IPR012337">
    <property type="entry name" value="RNaseH-like_sf"/>
</dbReference>
<dbReference type="SUPFAM" id="SSF53098">
    <property type="entry name" value="Ribonuclease H-like"/>
    <property type="match status" value="1"/>
</dbReference>
<dbReference type="GO" id="GO:0042276">
    <property type="term" value="P:error-prone translesion synthesis"/>
    <property type="evidence" value="ECO:0007669"/>
    <property type="project" value="TreeGrafter"/>
</dbReference>
<dbReference type="Gene3D" id="3.90.1600.10">
    <property type="entry name" value="Palm domain of DNA polymerase"/>
    <property type="match status" value="2"/>
</dbReference>
<dbReference type="EMBL" id="QUTH01007514">
    <property type="protein sequence ID" value="RHZ04451.1"/>
    <property type="molecule type" value="Genomic_DNA"/>
</dbReference>
<dbReference type="InterPro" id="IPR042087">
    <property type="entry name" value="DNA_pol_B_thumb"/>
</dbReference>
<dbReference type="Gene3D" id="1.10.132.60">
    <property type="entry name" value="DNA polymerase family B, C-terminal domain"/>
    <property type="match status" value="1"/>
</dbReference>
<dbReference type="InterPro" id="IPR023211">
    <property type="entry name" value="DNA_pol_palm_dom_sf"/>
</dbReference>
<dbReference type="InterPro" id="IPR017964">
    <property type="entry name" value="DNA-dir_DNA_pol_B_CS"/>
</dbReference>
<proteinExistence type="predicted"/>
<dbReference type="EC" id="2.7.7.7" evidence="1"/>
<feature type="domain" description="DNA-directed DNA polymerase family B multifunctional" evidence="5">
    <location>
        <begin position="102"/>
        <end position="214"/>
    </location>
</feature>
<dbReference type="GO" id="GO:0003887">
    <property type="term" value="F:DNA-directed DNA polymerase activity"/>
    <property type="evidence" value="ECO:0007669"/>
    <property type="project" value="UniProtKB-KW"/>
</dbReference>
<dbReference type="VEuPathDB" id="FungiDB:H257_12610"/>
<feature type="domain" description="DNA-directed DNA polymerase family B multifunctional" evidence="5">
    <location>
        <begin position="237"/>
        <end position="393"/>
    </location>
</feature>
<dbReference type="GO" id="GO:0003677">
    <property type="term" value="F:DNA binding"/>
    <property type="evidence" value="ECO:0007669"/>
    <property type="project" value="InterPro"/>
</dbReference>
<keyword evidence="4" id="KW-0239">DNA-directed DNA polymerase</keyword>
<name>A0A3R7AHH1_APHAT</name>
<dbReference type="PANTHER" id="PTHR45812">
    <property type="entry name" value="DNA POLYMERASE ZETA CATALYTIC SUBUNIT"/>
    <property type="match status" value="1"/>
</dbReference>
<dbReference type="InterPro" id="IPR043502">
    <property type="entry name" value="DNA/RNA_pol_sf"/>
</dbReference>
<dbReference type="SUPFAM" id="SSF56672">
    <property type="entry name" value="DNA/RNA polymerases"/>
    <property type="match status" value="1"/>
</dbReference>
<dbReference type="GO" id="GO:0005634">
    <property type="term" value="C:nucleus"/>
    <property type="evidence" value="ECO:0007669"/>
    <property type="project" value="TreeGrafter"/>
</dbReference>
<dbReference type="GO" id="GO:0000166">
    <property type="term" value="F:nucleotide binding"/>
    <property type="evidence" value="ECO:0007669"/>
    <property type="project" value="InterPro"/>
</dbReference>
<organism evidence="6 7">
    <name type="scientific">Aphanomyces astaci</name>
    <name type="common">Crayfish plague agent</name>
    <dbReference type="NCBI Taxonomy" id="112090"/>
    <lineage>
        <taxon>Eukaryota</taxon>
        <taxon>Sar</taxon>
        <taxon>Stramenopiles</taxon>
        <taxon>Oomycota</taxon>
        <taxon>Saprolegniomycetes</taxon>
        <taxon>Saprolegniales</taxon>
        <taxon>Verrucalvaceae</taxon>
        <taxon>Aphanomyces</taxon>
    </lineage>
</organism>
<protein>
    <recommendedName>
        <fullName evidence="1">DNA-directed DNA polymerase</fullName>
        <ecNumber evidence="1">2.7.7.7</ecNumber>
    </recommendedName>
</protein>
<evidence type="ECO:0000256" key="1">
    <source>
        <dbReference type="ARBA" id="ARBA00012417"/>
    </source>
</evidence>
<evidence type="ECO:0000256" key="2">
    <source>
        <dbReference type="ARBA" id="ARBA00022679"/>
    </source>
</evidence>
<keyword evidence="3" id="KW-0548">Nucleotidyltransferase</keyword>
<dbReference type="Gene3D" id="3.30.420.10">
    <property type="entry name" value="Ribonuclease H-like superfamily/Ribonuclease H"/>
    <property type="match status" value="2"/>
</dbReference>
<dbReference type="PROSITE" id="PS00116">
    <property type="entry name" value="DNA_POLYMERASE_B"/>
    <property type="match status" value="1"/>
</dbReference>
<dbReference type="AlphaFoldDB" id="A0A3R7AHH1"/>
<evidence type="ECO:0000256" key="4">
    <source>
        <dbReference type="ARBA" id="ARBA00022932"/>
    </source>
</evidence>
<dbReference type="GO" id="GO:0016035">
    <property type="term" value="C:zeta DNA polymerase complex"/>
    <property type="evidence" value="ECO:0007669"/>
    <property type="project" value="InterPro"/>
</dbReference>
<dbReference type="VEuPathDB" id="FungiDB:H257_12611"/>
<dbReference type="GO" id="GO:0000724">
    <property type="term" value="P:double-strand break repair via homologous recombination"/>
    <property type="evidence" value="ECO:0007669"/>
    <property type="project" value="TreeGrafter"/>
</dbReference>
<dbReference type="Proteomes" id="UP000285430">
    <property type="component" value="Unassembled WGS sequence"/>
</dbReference>
<sequence>MLLPDPGVDAVAALGYVVEANEGSESPTTVTGIIMVDQSCVDTFQLPVANQIVAVHCVPSEVALFTALDQLVHRWDPDFLVGFEVQQGSWGEMARLFGMDFFSVLSRGSQYRVEAVNIRVTKRLNYILISPNRQQGGVILGFTYEIPTNIEKYRLTIAMIVAGQAPMECIPLVMEPMSGFYGDPVVVLDFQSLYPSMMIAYNICYSTCLGRLNNGMDDEVETALGVVSNHVVDVNCGRTTLEAAVKTVETHPTWHAKVVYGDTDSLFVQLRGRTLEQALRLGHEIAHVVTTLNPKPVCLKFEKVYMGSFLVSKKRYVGLKFEHLGDKGHLDAKGIETIRRDSCGVVQHPMRHWLRLVFSTRDLSACKKYLQEYWTHMHDGRIPLTHYIFAKEMLPSFERLAILMGVDVRKWYNALPRKAERAAVAPSLTRIDAYYSSQHCRVCDTRSFHRGSICADCRAHPQRTAMAVQSQVVQLDAELQALRRVCVQCMGSSWGGSWDSPTAMVCRNFSCAVWNQWLPTAVATQTWKTNVKVESSVCKND</sequence>
<evidence type="ECO:0000259" key="5">
    <source>
        <dbReference type="Pfam" id="PF00136"/>
    </source>
</evidence>